<evidence type="ECO:0000256" key="2">
    <source>
        <dbReference type="ARBA" id="ARBA00023004"/>
    </source>
</evidence>
<dbReference type="AlphaFoldDB" id="A0AAV9C8B9"/>
<keyword evidence="3" id="KW-1133">Transmembrane helix</keyword>
<keyword evidence="2" id="KW-0408">Iron</keyword>
<dbReference type="InterPro" id="IPR001128">
    <property type="entry name" value="Cyt_P450"/>
</dbReference>
<dbReference type="PANTHER" id="PTHR24286:SF256">
    <property type="entry name" value="CYTOCHROME P450 FAMILY PROTEIN"/>
    <property type="match status" value="1"/>
</dbReference>
<dbReference type="GO" id="GO:0005506">
    <property type="term" value="F:iron ion binding"/>
    <property type="evidence" value="ECO:0007669"/>
    <property type="project" value="InterPro"/>
</dbReference>
<dbReference type="InterPro" id="IPR036396">
    <property type="entry name" value="Cyt_P450_sf"/>
</dbReference>
<keyword evidence="5" id="KW-1185">Reference proteome</keyword>
<comment type="caution">
    <text evidence="4">The sequence shown here is derived from an EMBL/GenBank/DDBJ whole genome shotgun (WGS) entry which is preliminary data.</text>
</comment>
<keyword evidence="3" id="KW-0472">Membrane</keyword>
<evidence type="ECO:0000256" key="3">
    <source>
        <dbReference type="SAM" id="Phobius"/>
    </source>
</evidence>
<evidence type="ECO:0000256" key="1">
    <source>
        <dbReference type="ARBA" id="ARBA00022723"/>
    </source>
</evidence>
<evidence type="ECO:0000313" key="5">
    <source>
        <dbReference type="Proteomes" id="UP001180020"/>
    </source>
</evidence>
<reference evidence="4" key="2">
    <citation type="submission" date="2023-06" db="EMBL/GenBank/DDBJ databases">
        <authorList>
            <person name="Ma L."/>
            <person name="Liu K.-W."/>
            <person name="Li Z."/>
            <person name="Hsiao Y.-Y."/>
            <person name="Qi Y."/>
            <person name="Fu T."/>
            <person name="Tang G."/>
            <person name="Zhang D."/>
            <person name="Sun W.-H."/>
            <person name="Liu D.-K."/>
            <person name="Li Y."/>
            <person name="Chen G.-Z."/>
            <person name="Liu X.-D."/>
            <person name="Liao X.-Y."/>
            <person name="Jiang Y.-T."/>
            <person name="Yu X."/>
            <person name="Hao Y."/>
            <person name="Huang J."/>
            <person name="Zhao X.-W."/>
            <person name="Ke S."/>
            <person name="Chen Y.-Y."/>
            <person name="Wu W.-L."/>
            <person name="Hsu J.-L."/>
            <person name="Lin Y.-F."/>
            <person name="Huang M.-D."/>
            <person name="Li C.-Y."/>
            <person name="Huang L."/>
            <person name="Wang Z.-W."/>
            <person name="Zhao X."/>
            <person name="Zhong W.-Y."/>
            <person name="Peng D.-H."/>
            <person name="Ahmad S."/>
            <person name="Lan S."/>
            <person name="Zhang J.-S."/>
            <person name="Tsai W.-C."/>
            <person name="Van De Peer Y."/>
            <person name="Liu Z.-J."/>
        </authorList>
    </citation>
    <scope>NUCLEOTIDE SEQUENCE</scope>
    <source>
        <strain evidence="4">CP</strain>
        <tissue evidence="4">Leaves</tissue>
    </source>
</reference>
<name>A0AAV9C8B9_ACOCL</name>
<proteinExistence type="predicted"/>
<keyword evidence="3" id="KW-0812">Transmembrane</keyword>
<dbReference type="Proteomes" id="UP001180020">
    <property type="component" value="Unassembled WGS sequence"/>
</dbReference>
<evidence type="ECO:0000313" key="4">
    <source>
        <dbReference type="EMBL" id="KAK1285005.1"/>
    </source>
</evidence>
<feature type="transmembrane region" description="Helical" evidence="3">
    <location>
        <begin position="15"/>
        <end position="34"/>
    </location>
</feature>
<dbReference type="Pfam" id="PF00067">
    <property type="entry name" value="p450"/>
    <property type="match status" value="1"/>
</dbReference>
<sequence>MENKFWHVFQPSENALLLMFFTTTLILILIKFILTHSDPKNIPPGSLGFPVLGEAWSFQKALSEDRFDEWVSERVAKYGPVFKTSLMGHRSIVMTGQAGNRFIFTANDNALVGHQTAPVISIIGEHSLFVLNGARHRLVKSAVFGFLRSESLQRFVGVVDDIVMRHLMQAWILALDGKDTMRVIKPLKETTFKVMCRVIFGFEDKEVESDDHTSFFDDFLSLSKGLWSFPIYFPMTAYYRALGARRRVVERVRALVRRRKGEVEAGRAGAKSDIVSCLLCARDDERGGGGGVREEEIVDNLITLMMGSNSTAVSLLASFIKAVARDDVVRKAVLEAGEEDLTKKKLCV</sequence>
<dbReference type="GO" id="GO:0020037">
    <property type="term" value="F:heme binding"/>
    <property type="evidence" value="ECO:0007669"/>
    <property type="project" value="InterPro"/>
</dbReference>
<dbReference type="GO" id="GO:0016705">
    <property type="term" value="F:oxidoreductase activity, acting on paired donors, with incorporation or reduction of molecular oxygen"/>
    <property type="evidence" value="ECO:0007669"/>
    <property type="project" value="InterPro"/>
</dbReference>
<dbReference type="PANTHER" id="PTHR24286">
    <property type="entry name" value="CYTOCHROME P450 26"/>
    <property type="match status" value="1"/>
</dbReference>
<protein>
    <submittedName>
        <fullName evidence="4">Taxane 13-alpha-hydroxylase</fullName>
    </submittedName>
</protein>
<dbReference type="GO" id="GO:0004497">
    <property type="term" value="F:monooxygenase activity"/>
    <property type="evidence" value="ECO:0007669"/>
    <property type="project" value="InterPro"/>
</dbReference>
<dbReference type="Gene3D" id="1.10.630.10">
    <property type="entry name" value="Cytochrome P450"/>
    <property type="match status" value="1"/>
</dbReference>
<dbReference type="EMBL" id="JAUJYO010000020">
    <property type="protein sequence ID" value="KAK1285005.1"/>
    <property type="molecule type" value="Genomic_DNA"/>
</dbReference>
<dbReference type="SUPFAM" id="SSF48264">
    <property type="entry name" value="Cytochrome P450"/>
    <property type="match status" value="1"/>
</dbReference>
<organism evidence="4 5">
    <name type="scientific">Acorus calamus</name>
    <name type="common">Sweet flag</name>
    <dbReference type="NCBI Taxonomy" id="4465"/>
    <lineage>
        <taxon>Eukaryota</taxon>
        <taxon>Viridiplantae</taxon>
        <taxon>Streptophyta</taxon>
        <taxon>Embryophyta</taxon>
        <taxon>Tracheophyta</taxon>
        <taxon>Spermatophyta</taxon>
        <taxon>Magnoliopsida</taxon>
        <taxon>Liliopsida</taxon>
        <taxon>Acoraceae</taxon>
        <taxon>Acorus</taxon>
    </lineage>
</organism>
<reference evidence="4" key="1">
    <citation type="journal article" date="2023" name="Nat. Commun.">
        <title>Diploid and tetraploid genomes of Acorus and the evolution of monocots.</title>
        <authorList>
            <person name="Ma L."/>
            <person name="Liu K.W."/>
            <person name="Li Z."/>
            <person name="Hsiao Y.Y."/>
            <person name="Qi Y."/>
            <person name="Fu T."/>
            <person name="Tang G.D."/>
            <person name="Zhang D."/>
            <person name="Sun W.H."/>
            <person name="Liu D.K."/>
            <person name="Li Y."/>
            <person name="Chen G.Z."/>
            <person name="Liu X.D."/>
            <person name="Liao X.Y."/>
            <person name="Jiang Y.T."/>
            <person name="Yu X."/>
            <person name="Hao Y."/>
            <person name="Huang J."/>
            <person name="Zhao X.W."/>
            <person name="Ke S."/>
            <person name="Chen Y.Y."/>
            <person name="Wu W.L."/>
            <person name="Hsu J.L."/>
            <person name="Lin Y.F."/>
            <person name="Huang M.D."/>
            <person name="Li C.Y."/>
            <person name="Huang L."/>
            <person name="Wang Z.W."/>
            <person name="Zhao X."/>
            <person name="Zhong W.Y."/>
            <person name="Peng D.H."/>
            <person name="Ahmad S."/>
            <person name="Lan S."/>
            <person name="Zhang J.S."/>
            <person name="Tsai W.C."/>
            <person name="Van de Peer Y."/>
            <person name="Liu Z.J."/>
        </authorList>
    </citation>
    <scope>NUCLEOTIDE SEQUENCE</scope>
    <source>
        <strain evidence="4">CP</strain>
    </source>
</reference>
<dbReference type="GO" id="GO:0016125">
    <property type="term" value="P:sterol metabolic process"/>
    <property type="evidence" value="ECO:0007669"/>
    <property type="project" value="TreeGrafter"/>
</dbReference>
<accession>A0AAV9C8B9</accession>
<gene>
    <name evidence="4" type="primary">CYP725A2</name>
    <name evidence="4" type="ORF">QJS10_CPB20g00104</name>
</gene>
<keyword evidence="1" id="KW-0479">Metal-binding</keyword>